<dbReference type="CDD" id="cd06223">
    <property type="entry name" value="PRTases_typeI"/>
    <property type="match status" value="1"/>
</dbReference>
<dbReference type="RefSeq" id="WP_209996317.1">
    <property type="nucleotide sequence ID" value="NZ_BAAAJY010000007.1"/>
</dbReference>
<dbReference type="SUPFAM" id="SSF53271">
    <property type="entry name" value="PRTase-like"/>
    <property type="match status" value="1"/>
</dbReference>
<dbReference type="Pfam" id="PF00156">
    <property type="entry name" value="Pribosyltran"/>
    <property type="match status" value="1"/>
</dbReference>
<protein>
    <submittedName>
        <fullName evidence="2">Phosphoribosyltransferase</fullName>
    </submittedName>
</protein>
<comment type="caution">
    <text evidence="2">The sequence shown here is derived from an EMBL/GenBank/DDBJ whole genome shotgun (WGS) entry which is preliminary data.</text>
</comment>
<organism evidence="2 3">
    <name type="scientific">Paeniglutamicibacter kerguelensis</name>
    <dbReference type="NCBI Taxonomy" id="254788"/>
    <lineage>
        <taxon>Bacteria</taxon>
        <taxon>Bacillati</taxon>
        <taxon>Actinomycetota</taxon>
        <taxon>Actinomycetes</taxon>
        <taxon>Micrococcales</taxon>
        <taxon>Micrococcaceae</taxon>
        <taxon>Paeniglutamicibacter</taxon>
    </lineage>
</organism>
<dbReference type="Gene3D" id="3.40.50.2020">
    <property type="match status" value="1"/>
</dbReference>
<dbReference type="EMBL" id="JAGIOF010000001">
    <property type="protein sequence ID" value="MBP2385485.1"/>
    <property type="molecule type" value="Genomic_DNA"/>
</dbReference>
<keyword evidence="3" id="KW-1185">Reference proteome</keyword>
<evidence type="ECO:0000313" key="2">
    <source>
        <dbReference type="EMBL" id="MBP2385485.1"/>
    </source>
</evidence>
<keyword evidence="2" id="KW-0808">Transferase</keyword>
<name>A0ABS4XAJ4_9MICC</name>
<dbReference type="InterPro" id="IPR000836">
    <property type="entry name" value="PRTase_dom"/>
</dbReference>
<keyword evidence="2" id="KW-0328">Glycosyltransferase</keyword>
<sequence>MRPDHVAPTRFSDRAEAGEYLAAELEHHAADENVVVLGLLSGGVPVAAAIAKQLGVEVDALAVSGLVLPERSTVAYAALAAYGDDVSLKYVARVWGPAQQRFTTAVLAEVEAAARTELKDLQQRLVGEVVLPVKDRTVILCDDGMATGATMLAAVEVMRHAGAARIVVAVPVATLAARQELEAEADEFLCAITPKVFNTVSAFYSRFDAVSDDEVVALIPHL</sequence>
<dbReference type="Gene3D" id="3.30.1310.20">
    <property type="entry name" value="PRTase-like"/>
    <property type="match status" value="1"/>
</dbReference>
<dbReference type="Proteomes" id="UP001296993">
    <property type="component" value="Unassembled WGS sequence"/>
</dbReference>
<gene>
    <name evidence="2" type="ORF">JOF47_000996</name>
</gene>
<dbReference type="GO" id="GO:0016757">
    <property type="term" value="F:glycosyltransferase activity"/>
    <property type="evidence" value="ECO:0007669"/>
    <property type="project" value="UniProtKB-KW"/>
</dbReference>
<proteinExistence type="predicted"/>
<evidence type="ECO:0000259" key="1">
    <source>
        <dbReference type="Pfam" id="PF00156"/>
    </source>
</evidence>
<accession>A0ABS4XAJ4</accession>
<feature type="domain" description="Phosphoribosyltransferase" evidence="1">
    <location>
        <begin position="19"/>
        <end position="192"/>
    </location>
</feature>
<reference evidence="2 3" key="1">
    <citation type="submission" date="2021-03" db="EMBL/GenBank/DDBJ databases">
        <title>Sequencing the genomes of 1000 actinobacteria strains.</title>
        <authorList>
            <person name="Klenk H.-P."/>
        </authorList>
    </citation>
    <scope>NUCLEOTIDE SEQUENCE [LARGE SCALE GENOMIC DNA]</scope>
    <source>
        <strain evidence="2 3">DSM 15797</strain>
    </source>
</reference>
<dbReference type="InterPro" id="IPR029057">
    <property type="entry name" value="PRTase-like"/>
</dbReference>
<evidence type="ECO:0000313" key="3">
    <source>
        <dbReference type="Proteomes" id="UP001296993"/>
    </source>
</evidence>